<dbReference type="SUPFAM" id="SSF55729">
    <property type="entry name" value="Acyl-CoA N-acyltransferases (Nat)"/>
    <property type="match status" value="1"/>
</dbReference>
<dbReference type="Gene3D" id="3.40.630.30">
    <property type="match status" value="1"/>
</dbReference>
<evidence type="ECO:0000259" key="1">
    <source>
        <dbReference type="PROSITE" id="PS51186"/>
    </source>
</evidence>
<dbReference type="Proteomes" id="UP000258928">
    <property type="component" value="Unassembled WGS sequence"/>
</dbReference>
<dbReference type="Pfam" id="PF00583">
    <property type="entry name" value="Acetyltransf_1"/>
    <property type="match status" value="1"/>
</dbReference>
<accession>A0A0B7G7S9</accession>
<reference evidence="3 7" key="4">
    <citation type="submission" date="2020-08" db="EMBL/GenBank/DDBJ databases">
        <title>Complete genome sequence of Klebsiella pneumoniae KP2757.</title>
        <authorList>
            <person name="Zhang X."/>
        </authorList>
    </citation>
    <scope>NUCLEOTIDE SEQUENCE [LARGE SCALE GENOMIC DNA]</scope>
    <source>
        <strain evidence="3 7">KP2757</strain>
    </source>
</reference>
<dbReference type="PROSITE" id="PS51186">
    <property type="entry name" value="GNAT"/>
    <property type="match status" value="1"/>
</dbReference>
<name>A0A0B7G7S9_KLEVA</name>
<evidence type="ECO:0000313" key="4">
    <source>
        <dbReference type="EMBL" id="SXF99093.1"/>
    </source>
</evidence>
<sequence length="178" mass="20172">MTQHFRRLTLDDKHDYLTLMLAAYAPIKALGIQFDAATADLVRVTQHLDDHAVFALFDDQRMAASVTLRFPWGAMPGPLGLPHIGWFGTHPDYAGQSLGKKLLGWLEDNILIRELKAPAYSLGTATSHPWLRDMYLKLGFQPVFERDLGKGHITLYLKKILDEKSHARWLERQPPTGV</sequence>
<dbReference type="EC" id="2.3.1.-" evidence="4"/>
<dbReference type="OMA" id="RYPWGPE"/>
<dbReference type="KEGG" id="kpe:KPK_1825"/>
<reference evidence="4 6" key="3">
    <citation type="submission" date="2018-08" db="EMBL/GenBank/DDBJ databases">
        <authorList>
            <consortium name="Pathogen Informatics"/>
        </authorList>
    </citation>
    <scope>NUCLEOTIDE SEQUENCE [LARGE SCALE GENOMIC DNA]</scope>
    <source>
        <strain evidence="4 6">EuSCAPE_TR218</strain>
    </source>
</reference>
<protein>
    <submittedName>
        <fullName evidence="2 3">N-acetyltransferase</fullName>
    </submittedName>
    <submittedName>
        <fullName evidence="4">GNAT family acetyltransferase</fullName>
        <ecNumber evidence="4">2.3.1.-</ecNumber>
    </submittedName>
</protein>
<dbReference type="Proteomes" id="UP000516181">
    <property type="component" value="Chromosome"/>
</dbReference>
<feature type="domain" description="N-acetyltransferase" evidence="1">
    <location>
        <begin position="3"/>
        <end position="162"/>
    </location>
</feature>
<organism evidence="2 5">
    <name type="scientific">Klebsiella variicola</name>
    <dbReference type="NCBI Taxonomy" id="244366"/>
    <lineage>
        <taxon>Bacteria</taxon>
        <taxon>Pseudomonadati</taxon>
        <taxon>Pseudomonadota</taxon>
        <taxon>Gammaproteobacteria</taxon>
        <taxon>Enterobacterales</taxon>
        <taxon>Enterobacteriaceae</taxon>
        <taxon>Klebsiella/Raoultella group</taxon>
        <taxon>Klebsiella</taxon>
        <taxon>Klebsiella pneumoniae complex</taxon>
    </lineage>
</organism>
<keyword evidence="2" id="KW-0808">Transferase</keyword>
<evidence type="ECO:0000313" key="6">
    <source>
        <dbReference type="Proteomes" id="UP000258928"/>
    </source>
</evidence>
<dbReference type="InterPro" id="IPR000182">
    <property type="entry name" value="GNAT_dom"/>
</dbReference>
<evidence type="ECO:0000313" key="3">
    <source>
        <dbReference type="EMBL" id="QNP26500.1"/>
    </source>
</evidence>
<dbReference type="KEGG" id="kvd:KR75_25820"/>
<dbReference type="EMBL" id="UKAS01000035">
    <property type="protein sequence ID" value="SXF99093.1"/>
    <property type="molecule type" value="Genomic_DNA"/>
</dbReference>
<evidence type="ECO:0000313" key="7">
    <source>
        <dbReference type="Proteomes" id="UP000516181"/>
    </source>
</evidence>
<evidence type="ECO:0000313" key="5">
    <source>
        <dbReference type="Proteomes" id="UP000234412"/>
    </source>
</evidence>
<gene>
    <name evidence="4" type="primary">ytmI</name>
    <name evidence="2" type="ORF">CWN47_29435</name>
    <name evidence="3" type="ORF">IAP99_09150</name>
    <name evidence="4" type="ORF">SAMEA3729809_05288</name>
</gene>
<dbReference type="EMBL" id="CP060807">
    <property type="protein sequence ID" value="QNP26500.1"/>
    <property type="molecule type" value="Genomic_DNA"/>
</dbReference>
<evidence type="ECO:0000313" key="2">
    <source>
        <dbReference type="EMBL" id="PLM90721.1"/>
    </source>
</evidence>
<keyword evidence="4" id="KW-0012">Acyltransferase</keyword>
<dbReference type="AlphaFoldDB" id="A0A0B7G7S9"/>
<reference evidence="2 5" key="1">
    <citation type="submission" date="2017-11" db="EMBL/GenBank/DDBJ databases">
        <authorList>
            <person name="Han C.G."/>
        </authorList>
    </citation>
    <scope>NUCLEOTIDE SEQUENCE [LARGE SCALE GENOMIC DNA]</scope>
    <source>
        <strain evidence="2 5">A8</strain>
    </source>
</reference>
<dbReference type="EMBL" id="PIDP01001560">
    <property type="protein sequence ID" value="PLM90721.1"/>
    <property type="molecule type" value="Genomic_DNA"/>
</dbReference>
<dbReference type="Proteomes" id="UP000234412">
    <property type="component" value="Unassembled WGS sequence"/>
</dbReference>
<dbReference type="GO" id="GO:0016747">
    <property type="term" value="F:acyltransferase activity, transferring groups other than amino-acyl groups"/>
    <property type="evidence" value="ECO:0007669"/>
    <property type="project" value="InterPro"/>
</dbReference>
<proteinExistence type="predicted"/>
<dbReference type="CDD" id="cd04301">
    <property type="entry name" value="NAT_SF"/>
    <property type="match status" value="1"/>
</dbReference>
<dbReference type="InterPro" id="IPR016181">
    <property type="entry name" value="Acyl_CoA_acyltransferase"/>
</dbReference>
<dbReference type="RefSeq" id="WP_008804194.1">
    <property type="nucleotide sequence ID" value="NC_011283.1"/>
</dbReference>
<reference evidence="2 5" key="2">
    <citation type="submission" date="2018-01" db="EMBL/GenBank/DDBJ databases">
        <title>Genomic study of Klebsiella pneumoniae.</title>
        <authorList>
            <person name="Yang Y."/>
            <person name="Bicalho R."/>
        </authorList>
    </citation>
    <scope>NUCLEOTIDE SEQUENCE [LARGE SCALE GENOMIC DNA]</scope>
    <source>
        <strain evidence="2 5">A8</strain>
    </source>
</reference>